<protein>
    <submittedName>
        <fullName evidence="3">Dual specificity protein phosphatase 12</fullName>
    </submittedName>
</protein>
<evidence type="ECO:0000256" key="2">
    <source>
        <dbReference type="SAM" id="MobiDB-lite"/>
    </source>
</evidence>
<organism evidence="3 4">
    <name type="scientific">Elysia marginata</name>
    <dbReference type="NCBI Taxonomy" id="1093978"/>
    <lineage>
        <taxon>Eukaryota</taxon>
        <taxon>Metazoa</taxon>
        <taxon>Spiralia</taxon>
        <taxon>Lophotrochozoa</taxon>
        <taxon>Mollusca</taxon>
        <taxon>Gastropoda</taxon>
        <taxon>Heterobranchia</taxon>
        <taxon>Euthyneura</taxon>
        <taxon>Panpulmonata</taxon>
        <taxon>Sacoglossa</taxon>
        <taxon>Placobranchoidea</taxon>
        <taxon>Plakobranchidae</taxon>
        <taxon>Elysia</taxon>
    </lineage>
</organism>
<dbReference type="PANTHER" id="PTHR45848">
    <property type="entry name" value="DUAL SPECIFICITY PROTEIN PHOSPHATASE 12 FAMILY MEMBER"/>
    <property type="match status" value="1"/>
</dbReference>
<feature type="region of interest" description="Disordered" evidence="2">
    <location>
        <begin position="281"/>
        <end position="308"/>
    </location>
</feature>
<reference evidence="3 4" key="1">
    <citation type="journal article" date="2021" name="Elife">
        <title>Chloroplast acquisition without the gene transfer in kleptoplastic sea slugs, Plakobranchus ocellatus.</title>
        <authorList>
            <person name="Maeda T."/>
            <person name="Takahashi S."/>
            <person name="Yoshida T."/>
            <person name="Shimamura S."/>
            <person name="Takaki Y."/>
            <person name="Nagai Y."/>
            <person name="Toyoda A."/>
            <person name="Suzuki Y."/>
            <person name="Arimoto A."/>
            <person name="Ishii H."/>
            <person name="Satoh N."/>
            <person name="Nishiyama T."/>
            <person name="Hasebe M."/>
            <person name="Maruyama T."/>
            <person name="Minagawa J."/>
            <person name="Obokata J."/>
            <person name="Shigenobu S."/>
        </authorList>
    </citation>
    <scope>NUCLEOTIDE SEQUENCE [LARGE SCALE GENOMIC DNA]</scope>
</reference>
<sequence length="308" mass="32732">MLVSMTSNINVHKMVGVPESEIPAEVYVEPDYSVKGNAAFFKCRKCRQFLFHSGAVTSHNIGEGESAFDWRSKVPTNQRRRGDNQSTLYGDNGTPAVTKCTRSLFVDPLVWMKGKIHDIQGKLHCPKCSTKIGSYVWYGEKCPCGAWVAPAFHIDSGKVDKIPAQHVVPRSNNPATARIGPFSPGGITSTGRPLSYMRLPERASSAASGKTVATPVAAVQPMIASAASASGNTQVYRKPQGSSPSSSTSTPFGPLSSCAQVQRLGSQRATATIVPLQGMDLDDAGDGGGGDNMDLESGINSIHMDVDS</sequence>
<evidence type="ECO:0000313" key="3">
    <source>
        <dbReference type="EMBL" id="GFS06083.1"/>
    </source>
</evidence>
<dbReference type="EMBL" id="BMAT01002403">
    <property type="protein sequence ID" value="GFS06083.1"/>
    <property type="molecule type" value="Genomic_DNA"/>
</dbReference>
<comment type="similarity">
    <text evidence="1">Belongs to the protein-tyrosine phosphatase family. Non-receptor class dual specificity subfamily.</text>
</comment>
<evidence type="ECO:0000313" key="4">
    <source>
        <dbReference type="Proteomes" id="UP000762676"/>
    </source>
</evidence>
<evidence type="ECO:0000256" key="1">
    <source>
        <dbReference type="ARBA" id="ARBA00008601"/>
    </source>
</evidence>
<dbReference type="Proteomes" id="UP000762676">
    <property type="component" value="Unassembled WGS sequence"/>
</dbReference>
<proteinExistence type="inferred from homology"/>
<accession>A0AAV4I951</accession>
<name>A0AAV4I951_9GAST</name>
<dbReference type="AlphaFoldDB" id="A0AAV4I951"/>
<gene>
    <name evidence="3" type="ORF">ElyMa_001215400</name>
</gene>
<feature type="region of interest" description="Disordered" evidence="2">
    <location>
        <begin position="228"/>
        <end position="256"/>
    </location>
</feature>
<comment type="caution">
    <text evidence="3">The sequence shown here is derived from an EMBL/GenBank/DDBJ whole genome shotgun (WGS) entry which is preliminary data.</text>
</comment>
<keyword evidence="4" id="KW-1185">Reference proteome</keyword>
<feature type="compositionally biased region" description="Low complexity" evidence="2">
    <location>
        <begin position="239"/>
        <end position="256"/>
    </location>
</feature>